<evidence type="ECO:0000313" key="2">
    <source>
        <dbReference type="Proteomes" id="UP000008825"/>
    </source>
</evidence>
<dbReference type="STRING" id="404380.Gbem_1859"/>
<keyword evidence="2" id="KW-1185">Reference proteome</keyword>
<proteinExistence type="predicted"/>
<reference evidence="1 2" key="2">
    <citation type="journal article" date="2010" name="BMC Genomics">
        <title>The genome of Geobacter bemidjiensis, exemplar for the subsurface clade of Geobacter species that predominate in Fe(III)-reducing subsurface environments.</title>
        <authorList>
            <person name="Aklujkar M."/>
            <person name="Young N.D."/>
            <person name="Holmes D."/>
            <person name="Chavan M."/>
            <person name="Risso C."/>
            <person name="Kiss H.E."/>
            <person name="Han C.S."/>
            <person name="Land M.L."/>
            <person name="Lovley D.R."/>
        </authorList>
    </citation>
    <scope>NUCLEOTIDE SEQUENCE [LARGE SCALE GENOMIC DNA]</scope>
    <source>
        <strain evidence="2">ATCC BAA-1014 / DSM 16622 / JCM 12645 / Bem</strain>
    </source>
</reference>
<sequence>MKKIAALFLDATDRADWREALSEVAELVCLTVDGDLASALGAFRDSGADAGFGVIMLSAQLYPEAYPELVVRLRALCPAAEFLVISREAGAPPLRSLLADRIRHLTISAKHELPGGERLPAVIAMLAQRRPWDTASCLKTGTPVHSFELGSSEDKEEVIGALERVLAGQGDDMELLRQKASLLADELMENAMYGAPRASHGAPMFNKGEKRQMLPQEVIVFSFGFDGETLALNLTDNWGSLEPDQVLECLTRNADGYQDADECGGRGLFIVWRFLDQFHVSVQPGRRTAVGGQLHLASMLDPTAPRGFHIIEEEIAA</sequence>
<dbReference type="eggNOG" id="COG2172">
    <property type="taxonomic scope" value="Bacteria"/>
</dbReference>
<accession>B5EB12</accession>
<dbReference type="KEGG" id="gbm:Gbem_1859"/>
<reference evidence="1 2" key="1">
    <citation type="submission" date="2008-07" db="EMBL/GenBank/DDBJ databases">
        <title>Complete sequence of Geobacter bemidjiensis BEM.</title>
        <authorList>
            <consortium name="US DOE Joint Genome Institute"/>
            <person name="Lucas S."/>
            <person name="Copeland A."/>
            <person name="Lapidus A."/>
            <person name="Glavina del Rio T."/>
            <person name="Dalin E."/>
            <person name="Tice H."/>
            <person name="Bruce D."/>
            <person name="Goodwin L."/>
            <person name="Pitluck S."/>
            <person name="Kiss H."/>
            <person name="Brettin T."/>
            <person name="Detter J.C."/>
            <person name="Han C."/>
            <person name="Kuske C.R."/>
            <person name="Schmutz J."/>
            <person name="Larimer F."/>
            <person name="Land M."/>
            <person name="Hauser L."/>
            <person name="Kyrpides N."/>
            <person name="Lykidis A."/>
            <person name="Lovley D."/>
            <person name="Richardson P."/>
        </authorList>
    </citation>
    <scope>NUCLEOTIDE SEQUENCE [LARGE SCALE GENOMIC DNA]</scope>
    <source>
        <strain evidence="2">ATCC BAA-1014 / DSM 16622 / JCM 12645 / Bem</strain>
    </source>
</reference>
<dbReference type="HOGENOM" id="CLU_868079_0_0_7"/>
<name>B5EB12_CITBB</name>
<dbReference type="RefSeq" id="WP_012530291.1">
    <property type="nucleotide sequence ID" value="NC_011146.1"/>
</dbReference>
<dbReference type="OrthoDB" id="5395035at2"/>
<dbReference type="EMBL" id="CP001124">
    <property type="protein sequence ID" value="ACH38873.1"/>
    <property type="molecule type" value="Genomic_DNA"/>
</dbReference>
<gene>
    <name evidence="1" type="ordered locus">Gbem_1859</name>
</gene>
<organism evidence="1 2">
    <name type="scientific">Citrifermentans bemidjiense (strain ATCC BAA-1014 / DSM 16622 / JCM 12645 / Bem)</name>
    <name type="common">Geobacter bemidjiensis</name>
    <dbReference type="NCBI Taxonomy" id="404380"/>
    <lineage>
        <taxon>Bacteria</taxon>
        <taxon>Pseudomonadati</taxon>
        <taxon>Thermodesulfobacteriota</taxon>
        <taxon>Desulfuromonadia</taxon>
        <taxon>Geobacterales</taxon>
        <taxon>Geobacteraceae</taxon>
        <taxon>Citrifermentans</taxon>
    </lineage>
</organism>
<evidence type="ECO:0000313" key="1">
    <source>
        <dbReference type="EMBL" id="ACH38873.1"/>
    </source>
</evidence>
<protein>
    <submittedName>
        <fullName evidence="1">Uncharacterized protein</fullName>
    </submittedName>
</protein>
<dbReference type="InterPro" id="IPR036890">
    <property type="entry name" value="HATPase_C_sf"/>
</dbReference>
<dbReference type="AlphaFoldDB" id="B5EB12"/>
<dbReference type="Gene3D" id="3.30.565.10">
    <property type="entry name" value="Histidine kinase-like ATPase, C-terminal domain"/>
    <property type="match status" value="1"/>
</dbReference>
<dbReference type="Proteomes" id="UP000008825">
    <property type="component" value="Chromosome"/>
</dbReference>